<dbReference type="KEGG" id="pfer:IRI77_11060"/>
<dbReference type="PANTHER" id="PTHR34003">
    <property type="entry name" value="BLL2395 PROTEIN"/>
    <property type="match status" value="1"/>
</dbReference>
<dbReference type="SUPFAM" id="SSF54427">
    <property type="entry name" value="NTF2-like"/>
    <property type="match status" value="1"/>
</dbReference>
<evidence type="ECO:0000313" key="3">
    <source>
        <dbReference type="Proteomes" id="UP000593892"/>
    </source>
</evidence>
<dbReference type="InterPro" id="IPR032710">
    <property type="entry name" value="NTF2-like_dom_sf"/>
</dbReference>
<dbReference type="PANTHER" id="PTHR34003:SF2">
    <property type="entry name" value="SNOAL-LIKE DOMAIN-CONTAINING PROTEIN"/>
    <property type="match status" value="1"/>
</dbReference>
<sequence>MTIAELDAKLNDAILTGKALEAFEELYDENVVMQENSNEPFVGKAVNRQREIDFFSSIEAFHGAFVLSSAVNGDVSLSEWLYDVTFKGGVRIQLAQVAVRRWKDGKIVNERFYYSK</sequence>
<evidence type="ECO:0000313" key="2">
    <source>
        <dbReference type="EMBL" id="QOY90462.1"/>
    </source>
</evidence>
<dbReference type="Pfam" id="PF20409">
    <property type="entry name" value="SnoaL_5"/>
    <property type="match status" value="1"/>
</dbReference>
<accession>A0A7S7NVA2</accession>
<reference evidence="2 3" key="1">
    <citation type="submission" date="2020-10" db="EMBL/GenBank/DDBJ databases">
        <title>Complete genome sequence of Paludibaculum fermentans P105T, a facultatively anaerobic acidobacterium capable of dissimilatory Fe(III) reduction.</title>
        <authorList>
            <person name="Dedysh S.N."/>
            <person name="Beletsky A.V."/>
            <person name="Kulichevskaya I.S."/>
            <person name="Mardanov A.V."/>
            <person name="Ravin N.V."/>
        </authorList>
    </citation>
    <scope>NUCLEOTIDE SEQUENCE [LARGE SCALE GENOMIC DNA]</scope>
    <source>
        <strain evidence="2 3">P105</strain>
    </source>
</reference>
<keyword evidence="3" id="KW-1185">Reference proteome</keyword>
<dbReference type="InterPro" id="IPR046860">
    <property type="entry name" value="SnoaL_5"/>
</dbReference>
<dbReference type="RefSeq" id="WP_194452125.1">
    <property type="nucleotide sequence ID" value="NZ_CP063849.1"/>
</dbReference>
<evidence type="ECO:0000259" key="1">
    <source>
        <dbReference type="Pfam" id="PF20409"/>
    </source>
</evidence>
<dbReference type="Gene3D" id="3.10.450.50">
    <property type="match status" value="1"/>
</dbReference>
<name>A0A7S7NVA2_PALFE</name>
<organism evidence="2 3">
    <name type="scientific">Paludibaculum fermentans</name>
    <dbReference type="NCBI Taxonomy" id="1473598"/>
    <lineage>
        <taxon>Bacteria</taxon>
        <taxon>Pseudomonadati</taxon>
        <taxon>Acidobacteriota</taxon>
        <taxon>Terriglobia</taxon>
        <taxon>Bryobacterales</taxon>
        <taxon>Bryobacteraceae</taxon>
        <taxon>Paludibaculum</taxon>
    </lineage>
</organism>
<dbReference type="Proteomes" id="UP000593892">
    <property type="component" value="Chromosome"/>
</dbReference>
<protein>
    <submittedName>
        <fullName evidence="2">Nuclear transport factor 2 family protein</fullName>
    </submittedName>
</protein>
<dbReference type="EMBL" id="CP063849">
    <property type="protein sequence ID" value="QOY90462.1"/>
    <property type="molecule type" value="Genomic_DNA"/>
</dbReference>
<dbReference type="AlphaFoldDB" id="A0A7S7NVA2"/>
<feature type="domain" description="SnoaL-like" evidence="1">
    <location>
        <begin position="1"/>
        <end position="114"/>
    </location>
</feature>
<proteinExistence type="predicted"/>
<gene>
    <name evidence="2" type="ORF">IRI77_11060</name>
</gene>